<evidence type="ECO:0000313" key="1">
    <source>
        <dbReference type="EMBL" id="KAI2656362.1"/>
    </source>
</evidence>
<protein>
    <submittedName>
        <fullName evidence="1">Neurobeachin</fullName>
    </submittedName>
</protein>
<dbReference type="Proteomes" id="UP000830375">
    <property type="component" value="Unassembled WGS sequence"/>
</dbReference>
<gene>
    <name evidence="1" type="ORF">H4Q32_013275</name>
</gene>
<proteinExistence type="predicted"/>
<comment type="caution">
    <text evidence="1">The sequence shown here is derived from an EMBL/GenBank/DDBJ whole genome shotgun (WGS) entry which is preliminary data.</text>
</comment>
<organism evidence="1 2">
    <name type="scientific">Labeo rohita</name>
    <name type="common">Indian major carp</name>
    <name type="synonym">Cyprinus rohita</name>
    <dbReference type="NCBI Taxonomy" id="84645"/>
    <lineage>
        <taxon>Eukaryota</taxon>
        <taxon>Metazoa</taxon>
        <taxon>Chordata</taxon>
        <taxon>Craniata</taxon>
        <taxon>Vertebrata</taxon>
        <taxon>Euteleostomi</taxon>
        <taxon>Actinopterygii</taxon>
        <taxon>Neopterygii</taxon>
        <taxon>Teleostei</taxon>
        <taxon>Ostariophysi</taxon>
        <taxon>Cypriniformes</taxon>
        <taxon>Cyprinidae</taxon>
        <taxon>Labeoninae</taxon>
        <taxon>Labeonini</taxon>
        <taxon>Labeo</taxon>
    </lineage>
</organism>
<dbReference type="EMBL" id="JACTAM010000015">
    <property type="protein sequence ID" value="KAI2656362.1"/>
    <property type="molecule type" value="Genomic_DNA"/>
</dbReference>
<sequence length="205" mass="21870">MQNLDVFVTRAVCQLHQIQGALSKRLCTLSFPPSCRSVVVQAKKPLSGLTVNTVGSSGSSSALTSASTPNIFAAASSATPKSMINTTGATDASTSSSSSFVNGATSKNLPAVQTVAPMPEDTMENMRHLTDTPPSDYTGESSCVRVRLSLVLSGGLCTSHTHIYTQSLWLLCRARNRKSVAMAAVTDSTYWECEVNDETVWMQRL</sequence>
<reference evidence="1 2" key="1">
    <citation type="submission" date="2022-01" db="EMBL/GenBank/DDBJ databases">
        <title>A high-quality chromosome-level genome assembly of rohu carp, Labeo rohita.</title>
        <authorList>
            <person name="Arick M.A. II"/>
            <person name="Hsu C.-Y."/>
            <person name="Magbanua Z."/>
            <person name="Pechanova O."/>
            <person name="Grover C."/>
            <person name="Miller E."/>
            <person name="Thrash A."/>
            <person name="Ezzel L."/>
            <person name="Alam S."/>
            <person name="Benzie J."/>
            <person name="Hamilton M."/>
            <person name="Karsi A."/>
            <person name="Lawrence M.L."/>
            <person name="Peterson D.G."/>
        </authorList>
    </citation>
    <scope>NUCLEOTIDE SEQUENCE [LARGE SCALE GENOMIC DNA]</scope>
    <source>
        <strain evidence="2">BAU-BD-2019</strain>
        <tissue evidence="1">Blood</tissue>
    </source>
</reference>
<keyword evidence="2" id="KW-1185">Reference proteome</keyword>
<evidence type="ECO:0000313" key="2">
    <source>
        <dbReference type="Proteomes" id="UP000830375"/>
    </source>
</evidence>
<name>A0ABQ8M0E2_LABRO</name>
<accession>A0ABQ8M0E2</accession>